<comment type="caution">
    <text evidence="1">The sequence shown here is derived from an EMBL/GenBank/DDBJ whole genome shotgun (WGS) entry which is preliminary data.</text>
</comment>
<dbReference type="OrthoDB" id="5087195at2759"/>
<keyword evidence="2" id="KW-1185">Reference proteome</keyword>
<dbReference type="Proteomes" id="UP000546213">
    <property type="component" value="Unassembled WGS sequence"/>
</dbReference>
<proteinExistence type="predicted"/>
<accession>A0A8H5PHZ2</accession>
<dbReference type="AlphaFoldDB" id="A0A8H5PHZ2"/>
<protein>
    <submittedName>
        <fullName evidence="1">Retrovirus poly</fullName>
    </submittedName>
</protein>
<gene>
    <name evidence="1" type="ORF">FPCIR_3677</name>
</gene>
<dbReference type="EMBL" id="JAAOAS010000077">
    <property type="protein sequence ID" value="KAF5597250.1"/>
    <property type="molecule type" value="Genomic_DNA"/>
</dbReference>
<evidence type="ECO:0000313" key="2">
    <source>
        <dbReference type="Proteomes" id="UP000546213"/>
    </source>
</evidence>
<name>A0A8H5PHZ2_9HYPO</name>
<reference evidence="1 2" key="1">
    <citation type="submission" date="2020-05" db="EMBL/GenBank/DDBJ databases">
        <title>Identification and distribution of gene clusters putatively required for synthesis of sphingolipid metabolism inhibitors in phylogenetically diverse species of the filamentous fungus Fusarium.</title>
        <authorList>
            <person name="Kim H.-S."/>
            <person name="Busman M."/>
            <person name="Brown D.W."/>
            <person name="Divon H."/>
            <person name="Uhlig S."/>
            <person name="Proctor R.H."/>
        </authorList>
    </citation>
    <scope>NUCLEOTIDE SEQUENCE [LARGE SCALE GENOMIC DNA]</scope>
    <source>
        <strain evidence="1 2">NRRL 36939</strain>
    </source>
</reference>
<sequence length="229" mass="25921">MYNAASTSQANSHMQEIHRTNENGSMQHQIKKQRTLLDMADLDPHRTKDQALVNAFIASFEPARFPHVLKRWVACDNIPFQKLESPYFGDLTALTVHLLNDEGKFRTFLLGLSRIEGRHGGESLADRVSEILYEYGVEEGIRYFVTDNILLGTDADAFEEDCQADKKIQGEVQLWTSKSPMGILHNIVHWALRPGQRIEKLHKLQSIENTALGFEDKTTRDVVTGNATA</sequence>
<evidence type="ECO:0000313" key="1">
    <source>
        <dbReference type="EMBL" id="KAF5597250.1"/>
    </source>
</evidence>
<organism evidence="1 2">
    <name type="scientific">Fusarium pseudocircinatum</name>
    <dbReference type="NCBI Taxonomy" id="56676"/>
    <lineage>
        <taxon>Eukaryota</taxon>
        <taxon>Fungi</taxon>
        <taxon>Dikarya</taxon>
        <taxon>Ascomycota</taxon>
        <taxon>Pezizomycotina</taxon>
        <taxon>Sordariomycetes</taxon>
        <taxon>Hypocreomycetidae</taxon>
        <taxon>Hypocreales</taxon>
        <taxon>Nectriaceae</taxon>
        <taxon>Fusarium</taxon>
        <taxon>Fusarium fujikuroi species complex</taxon>
    </lineage>
</organism>